<evidence type="ECO:0000313" key="3">
    <source>
        <dbReference type="Proteomes" id="UP000824258"/>
    </source>
</evidence>
<dbReference type="Pfam" id="PF12804">
    <property type="entry name" value="NTP_transf_3"/>
    <property type="match status" value="1"/>
</dbReference>
<name>A0A9D1D771_9FIRM</name>
<comment type="caution">
    <text evidence="2">The sequence shown here is derived from an EMBL/GenBank/DDBJ whole genome shotgun (WGS) entry which is preliminary data.</text>
</comment>
<reference evidence="2" key="2">
    <citation type="journal article" date="2021" name="PeerJ">
        <title>Extensive microbial diversity within the chicken gut microbiome revealed by metagenomics and culture.</title>
        <authorList>
            <person name="Gilroy R."/>
            <person name="Ravi A."/>
            <person name="Getino M."/>
            <person name="Pursley I."/>
            <person name="Horton D.L."/>
            <person name="Alikhan N.F."/>
            <person name="Baker D."/>
            <person name="Gharbi K."/>
            <person name="Hall N."/>
            <person name="Watson M."/>
            <person name="Adriaenssens E.M."/>
            <person name="Foster-Nyarko E."/>
            <person name="Jarju S."/>
            <person name="Secka A."/>
            <person name="Antonio M."/>
            <person name="Oren A."/>
            <person name="Chaudhuri R.R."/>
            <person name="La Ragione R."/>
            <person name="Hildebrand F."/>
            <person name="Pallen M.J."/>
        </authorList>
    </citation>
    <scope>NUCLEOTIDE SEQUENCE</scope>
    <source>
        <strain evidence="2">ChiHjej9B8-7071</strain>
    </source>
</reference>
<accession>A0A9D1D771</accession>
<reference evidence="2" key="1">
    <citation type="submission" date="2020-10" db="EMBL/GenBank/DDBJ databases">
        <authorList>
            <person name="Gilroy R."/>
        </authorList>
    </citation>
    <scope>NUCLEOTIDE SEQUENCE</scope>
    <source>
        <strain evidence="2">ChiHjej9B8-7071</strain>
    </source>
</reference>
<dbReference type="SUPFAM" id="SSF53448">
    <property type="entry name" value="Nucleotide-diphospho-sugar transferases"/>
    <property type="match status" value="1"/>
</dbReference>
<dbReference type="InterPro" id="IPR029044">
    <property type="entry name" value="Nucleotide-diphossugar_trans"/>
</dbReference>
<evidence type="ECO:0000313" key="2">
    <source>
        <dbReference type="EMBL" id="HIR09880.1"/>
    </source>
</evidence>
<dbReference type="InterPro" id="IPR025877">
    <property type="entry name" value="MobA-like_NTP_Trfase"/>
</dbReference>
<dbReference type="PANTHER" id="PTHR43777:SF1">
    <property type="entry name" value="MOLYBDENUM COFACTOR CYTIDYLYLTRANSFERASE"/>
    <property type="match status" value="1"/>
</dbReference>
<feature type="non-terminal residue" evidence="2">
    <location>
        <position position="150"/>
    </location>
</feature>
<protein>
    <submittedName>
        <fullName evidence="2">Nucleotidyltransferase family protein</fullName>
    </submittedName>
</protein>
<dbReference type="Gene3D" id="3.90.550.10">
    <property type="entry name" value="Spore Coat Polysaccharide Biosynthesis Protein SpsA, Chain A"/>
    <property type="match status" value="1"/>
</dbReference>
<dbReference type="EMBL" id="DVGD01000182">
    <property type="protein sequence ID" value="HIR09880.1"/>
    <property type="molecule type" value="Genomic_DNA"/>
</dbReference>
<gene>
    <name evidence="2" type="ORF">IAA70_05715</name>
</gene>
<dbReference type="GO" id="GO:0016779">
    <property type="term" value="F:nucleotidyltransferase activity"/>
    <property type="evidence" value="ECO:0007669"/>
    <property type="project" value="UniProtKB-ARBA"/>
</dbReference>
<dbReference type="AlphaFoldDB" id="A0A9D1D771"/>
<dbReference type="CDD" id="cd04182">
    <property type="entry name" value="GT_2_like_f"/>
    <property type="match status" value="1"/>
</dbReference>
<proteinExistence type="predicted"/>
<dbReference type="PANTHER" id="PTHR43777">
    <property type="entry name" value="MOLYBDENUM COFACTOR CYTIDYLYLTRANSFERASE"/>
    <property type="match status" value="1"/>
</dbReference>
<organism evidence="2 3">
    <name type="scientific">Candidatus Avoscillospira stercoripullorum</name>
    <dbReference type="NCBI Taxonomy" id="2840709"/>
    <lineage>
        <taxon>Bacteria</taxon>
        <taxon>Bacillati</taxon>
        <taxon>Bacillota</taxon>
        <taxon>Clostridia</taxon>
        <taxon>Eubacteriales</taxon>
        <taxon>Oscillospiraceae</taxon>
        <taxon>Oscillospiraceae incertae sedis</taxon>
        <taxon>Candidatus Avoscillospira</taxon>
    </lineage>
</organism>
<dbReference type="Proteomes" id="UP000824258">
    <property type="component" value="Unassembled WGS sequence"/>
</dbReference>
<feature type="domain" description="MobA-like NTP transferase" evidence="1">
    <location>
        <begin position="6"/>
        <end position="150"/>
    </location>
</feature>
<sequence length="150" mass="15412">MKLGLVLMAAGAGTRFGGGKLTAEFRGAPLYRRALSAVPAGVFGAVAVVSAIAQLLEEAKAQGFLPVVNDRPEDGVSRTIALGLDALGAVDAAMFLAADQPLLTAKTVQRLAEEFLAHPTAIVAPAAEGRRGNPCLFPAEFFPALRALTG</sequence>
<evidence type="ECO:0000259" key="1">
    <source>
        <dbReference type="Pfam" id="PF12804"/>
    </source>
</evidence>